<feature type="region of interest" description="Disordered" evidence="12">
    <location>
        <begin position="1"/>
        <end position="89"/>
    </location>
</feature>
<comment type="caution">
    <text evidence="14">The sequence shown here is derived from an EMBL/GenBank/DDBJ whole genome shotgun (WGS) entry which is preliminary data.</text>
</comment>
<dbReference type="PANTHER" id="PTHR22984">
    <property type="entry name" value="SERINE/THREONINE-PROTEIN KINASE PIM"/>
    <property type="match status" value="1"/>
</dbReference>
<dbReference type="Proteomes" id="UP000824219">
    <property type="component" value="Linkage Group LG04"/>
</dbReference>
<evidence type="ECO:0000256" key="6">
    <source>
        <dbReference type="ARBA" id="ARBA00022777"/>
    </source>
</evidence>
<reference evidence="14 15" key="1">
    <citation type="submission" date="2021-06" db="EMBL/GenBank/DDBJ databases">
        <title>Chromosome-level genome assembly of the red-tail catfish (Hemibagrus wyckioides).</title>
        <authorList>
            <person name="Shao F."/>
        </authorList>
    </citation>
    <scope>NUCLEOTIDE SEQUENCE [LARGE SCALE GENOMIC DNA]</scope>
    <source>
        <strain evidence="14">EC202008001</strain>
        <tissue evidence="14">Blood</tissue>
    </source>
</reference>
<feature type="binding site" evidence="10">
    <location>
        <position position="137"/>
    </location>
    <ligand>
        <name>ATP</name>
        <dbReference type="ChEBI" id="CHEBI:30616"/>
    </ligand>
</feature>
<evidence type="ECO:0000313" key="14">
    <source>
        <dbReference type="EMBL" id="KAG7333344.1"/>
    </source>
</evidence>
<dbReference type="InterPro" id="IPR011009">
    <property type="entry name" value="Kinase-like_dom_sf"/>
</dbReference>
<dbReference type="GO" id="GO:0007346">
    <property type="term" value="P:regulation of mitotic cell cycle"/>
    <property type="evidence" value="ECO:0007669"/>
    <property type="project" value="TreeGrafter"/>
</dbReference>
<dbReference type="SMART" id="SM00220">
    <property type="entry name" value="S_TKc"/>
    <property type="match status" value="1"/>
</dbReference>
<proteinExistence type="inferred from homology"/>
<evidence type="ECO:0000256" key="2">
    <source>
        <dbReference type="ARBA" id="ARBA00012513"/>
    </source>
</evidence>
<dbReference type="InterPro" id="IPR017441">
    <property type="entry name" value="Protein_kinase_ATP_BS"/>
</dbReference>
<name>A0A9D3P4B0_9TELE</name>
<keyword evidence="5 10" id="KW-0547">Nucleotide-binding</keyword>
<dbReference type="AlphaFoldDB" id="A0A9D3P4B0"/>
<evidence type="ECO:0000256" key="7">
    <source>
        <dbReference type="ARBA" id="ARBA00022840"/>
    </source>
</evidence>
<keyword evidence="7 10" id="KW-0067">ATP-binding</keyword>
<dbReference type="OrthoDB" id="8596411at2759"/>
<dbReference type="InterPro" id="IPR008271">
    <property type="entry name" value="Ser/Thr_kinase_AS"/>
</dbReference>
<evidence type="ECO:0000256" key="11">
    <source>
        <dbReference type="RuleBase" id="RU000304"/>
    </source>
</evidence>
<evidence type="ECO:0000256" key="10">
    <source>
        <dbReference type="PROSITE-ProRule" id="PRU10141"/>
    </source>
</evidence>
<dbReference type="EMBL" id="JAHKSW010000004">
    <property type="protein sequence ID" value="KAG7333344.1"/>
    <property type="molecule type" value="Genomic_DNA"/>
</dbReference>
<evidence type="ECO:0000256" key="5">
    <source>
        <dbReference type="ARBA" id="ARBA00022741"/>
    </source>
</evidence>
<gene>
    <name evidence="14" type="ORF">KOW79_003479</name>
</gene>
<dbReference type="SUPFAM" id="SSF56112">
    <property type="entry name" value="Protein kinase-like (PK-like)"/>
    <property type="match status" value="1"/>
</dbReference>
<evidence type="ECO:0000259" key="13">
    <source>
        <dbReference type="PROSITE" id="PS50011"/>
    </source>
</evidence>
<sequence>MGTVSTAVGSQRTPTAKPLKKRHRHHKIPRCAQRTIQKRKRLFSGQAANPSEHHGYKETDQPSNLADTTEPLQKRPRTERSPEEPANQPVIRLSKCKAELIAHWTKTYLEGELLGEGGFGCVFAGIRKEDGLPVAIKFVSKTKPYEKLQLTGYGWLPIEIALMVLANTKPCSNILKILDWFEEPKRYVVILERPEPCLDLHEFSSKQGGCLTEVEARIVVFQLMEALKHCKSQGILHRDVKPENILIQTDTWQVKLFDFGCGDLVKDCYDRFAGTPEYAPPEWFIQGQYLADPATVWSVGVTLYRLVCGCLPFGTSEETKTGYLFLPESLSQECSDLISWCLSPSAEGRPSLDQIQLHHWFYVPDIRGASAQDTGTTTLSSS</sequence>
<feature type="compositionally biased region" description="Basic and acidic residues" evidence="12">
    <location>
        <begin position="72"/>
        <end position="83"/>
    </location>
</feature>
<dbReference type="GO" id="GO:0005737">
    <property type="term" value="C:cytoplasm"/>
    <property type="evidence" value="ECO:0007669"/>
    <property type="project" value="TreeGrafter"/>
</dbReference>
<dbReference type="InterPro" id="IPR051138">
    <property type="entry name" value="PIM_Ser/Thr_kinase"/>
</dbReference>
<accession>A0A9D3P4B0</accession>
<feature type="compositionally biased region" description="Polar residues" evidence="12">
    <location>
        <begin position="1"/>
        <end position="14"/>
    </location>
</feature>
<comment type="catalytic activity">
    <reaction evidence="8">
        <text>L-threonyl-[protein] + ATP = O-phospho-L-threonyl-[protein] + ADP + H(+)</text>
        <dbReference type="Rhea" id="RHEA:46608"/>
        <dbReference type="Rhea" id="RHEA-COMP:11060"/>
        <dbReference type="Rhea" id="RHEA-COMP:11605"/>
        <dbReference type="ChEBI" id="CHEBI:15378"/>
        <dbReference type="ChEBI" id="CHEBI:30013"/>
        <dbReference type="ChEBI" id="CHEBI:30616"/>
        <dbReference type="ChEBI" id="CHEBI:61977"/>
        <dbReference type="ChEBI" id="CHEBI:456216"/>
        <dbReference type="EC" id="2.7.11.1"/>
    </reaction>
</comment>
<keyword evidence="4" id="KW-0808">Transferase</keyword>
<keyword evidence="3 11" id="KW-0723">Serine/threonine-protein kinase</keyword>
<dbReference type="Gene3D" id="1.10.510.10">
    <property type="entry name" value="Transferase(Phosphotransferase) domain 1"/>
    <property type="match status" value="1"/>
</dbReference>
<feature type="compositionally biased region" description="Polar residues" evidence="12">
    <location>
        <begin position="61"/>
        <end position="71"/>
    </location>
</feature>
<evidence type="ECO:0000256" key="12">
    <source>
        <dbReference type="SAM" id="MobiDB-lite"/>
    </source>
</evidence>
<dbReference type="PANTHER" id="PTHR22984:SF11">
    <property type="entry name" value="AURORA KINASE-RELATED"/>
    <property type="match status" value="1"/>
</dbReference>
<dbReference type="PROSITE" id="PS50011">
    <property type="entry name" value="PROTEIN_KINASE_DOM"/>
    <property type="match status" value="1"/>
</dbReference>
<keyword evidence="6" id="KW-0418">Kinase</keyword>
<dbReference type="Pfam" id="PF00069">
    <property type="entry name" value="Pkinase"/>
    <property type="match status" value="1"/>
</dbReference>
<evidence type="ECO:0000256" key="4">
    <source>
        <dbReference type="ARBA" id="ARBA00022679"/>
    </source>
</evidence>
<keyword evidence="15" id="KW-1185">Reference proteome</keyword>
<dbReference type="GO" id="GO:0043066">
    <property type="term" value="P:negative regulation of apoptotic process"/>
    <property type="evidence" value="ECO:0007669"/>
    <property type="project" value="TreeGrafter"/>
</dbReference>
<evidence type="ECO:0000256" key="9">
    <source>
        <dbReference type="ARBA" id="ARBA00048679"/>
    </source>
</evidence>
<dbReference type="PROSITE" id="PS00107">
    <property type="entry name" value="PROTEIN_KINASE_ATP"/>
    <property type="match status" value="1"/>
</dbReference>
<evidence type="ECO:0000256" key="8">
    <source>
        <dbReference type="ARBA" id="ARBA00047899"/>
    </source>
</evidence>
<dbReference type="Gene3D" id="3.30.200.20">
    <property type="entry name" value="Phosphorylase Kinase, domain 1"/>
    <property type="match status" value="1"/>
</dbReference>
<evidence type="ECO:0000256" key="3">
    <source>
        <dbReference type="ARBA" id="ARBA00022527"/>
    </source>
</evidence>
<protein>
    <recommendedName>
        <fullName evidence="2">non-specific serine/threonine protein kinase</fullName>
        <ecNumber evidence="2">2.7.11.1</ecNumber>
    </recommendedName>
</protein>
<comment type="catalytic activity">
    <reaction evidence="9">
        <text>L-seryl-[protein] + ATP = O-phospho-L-seryl-[protein] + ADP + H(+)</text>
        <dbReference type="Rhea" id="RHEA:17989"/>
        <dbReference type="Rhea" id="RHEA-COMP:9863"/>
        <dbReference type="Rhea" id="RHEA-COMP:11604"/>
        <dbReference type="ChEBI" id="CHEBI:15378"/>
        <dbReference type="ChEBI" id="CHEBI:29999"/>
        <dbReference type="ChEBI" id="CHEBI:30616"/>
        <dbReference type="ChEBI" id="CHEBI:83421"/>
        <dbReference type="ChEBI" id="CHEBI:456216"/>
        <dbReference type="EC" id="2.7.11.1"/>
    </reaction>
</comment>
<comment type="similarity">
    <text evidence="1">Belongs to the protein kinase superfamily. CAMK Ser/Thr protein kinase family. PIM subfamily.</text>
</comment>
<feature type="compositionally biased region" description="Basic and acidic residues" evidence="12">
    <location>
        <begin position="51"/>
        <end position="60"/>
    </location>
</feature>
<dbReference type="GO" id="GO:0005524">
    <property type="term" value="F:ATP binding"/>
    <property type="evidence" value="ECO:0007669"/>
    <property type="project" value="UniProtKB-UniRule"/>
</dbReference>
<feature type="compositionally biased region" description="Basic residues" evidence="12">
    <location>
        <begin position="18"/>
        <end position="29"/>
    </location>
</feature>
<dbReference type="GO" id="GO:0004674">
    <property type="term" value="F:protein serine/threonine kinase activity"/>
    <property type="evidence" value="ECO:0007669"/>
    <property type="project" value="UniProtKB-KW"/>
</dbReference>
<evidence type="ECO:0000313" key="15">
    <source>
        <dbReference type="Proteomes" id="UP000824219"/>
    </source>
</evidence>
<organism evidence="14 15">
    <name type="scientific">Hemibagrus wyckioides</name>
    <dbReference type="NCBI Taxonomy" id="337641"/>
    <lineage>
        <taxon>Eukaryota</taxon>
        <taxon>Metazoa</taxon>
        <taxon>Chordata</taxon>
        <taxon>Craniata</taxon>
        <taxon>Vertebrata</taxon>
        <taxon>Euteleostomi</taxon>
        <taxon>Actinopterygii</taxon>
        <taxon>Neopterygii</taxon>
        <taxon>Teleostei</taxon>
        <taxon>Ostariophysi</taxon>
        <taxon>Siluriformes</taxon>
        <taxon>Bagridae</taxon>
        <taxon>Hemibagrus</taxon>
    </lineage>
</organism>
<evidence type="ECO:0000256" key="1">
    <source>
        <dbReference type="ARBA" id="ARBA00005505"/>
    </source>
</evidence>
<dbReference type="PROSITE" id="PS00108">
    <property type="entry name" value="PROTEIN_KINASE_ST"/>
    <property type="match status" value="1"/>
</dbReference>
<dbReference type="EC" id="2.7.11.1" evidence="2"/>
<feature type="domain" description="Protein kinase" evidence="13">
    <location>
        <begin position="108"/>
        <end position="361"/>
    </location>
</feature>
<dbReference type="InterPro" id="IPR000719">
    <property type="entry name" value="Prot_kinase_dom"/>
</dbReference>